<evidence type="ECO:0000313" key="2">
    <source>
        <dbReference type="Proteomes" id="UP000320551"/>
    </source>
</evidence>
<dbReference type="InterPro" id="IPR025427">
    <property type="entry name" value="DUF4160"/>
</dbReference>
<accession>A0A552DBC7</accession>
<evidence type="ECO:0000313" key="1">
    <source>
        <dbReference type="EMBL" id="TRU19513.1"/>
    </source>
</evidence>
<gene>
    <name evidence="1" type="ORF">EWV80_19175</name>
</gene>
<proteinExistence type="predicted"/>
<protein>
    <submittedName>
        <fullName evidence="1">DUF4160 domain-containing protein</fullName>
    </submittedName>
</protein>
<comment type="caution">
    <text evidence="1">The sequence shown here is derived from an EMBL/GenBank/DDBJ whole genome shotgun (WGS) entry which is preliminary data.</text>
</comment>
<sequence length="84" mass="10104">MPTALRTGPYRFYFYSYDCHEPRHIHADRENRSAKFWLDPDVTLATNHGYNRRELRDIERIIREHLEVLRHEWDDFCGGDTGPA</sequence>
<dbReference type="Pfam" id="PF13711">
    <property type="entry name" value="DUF4160"/>
    <property type="match status" value="1"/>
</dbReference>
<organism evidence="1 2">
    <name type="scientific">Microcystis aeruginosa Ma_QC_B_20070730_S2</name>
    <dbReference type="NCBI Taxonomy" id="2486256"/>
    <lineage>
        <taxon>Bacteria</taxon>
        <taxon>Bacillati</taxon>
        <taxon>Cyanobacteriota</taxon>
        <taxon>Cyanophyceae</taxon>
        <taxon>Oscillatoriophycideae</taxon>
        <taxon>Chroococcales</taxon>
        <taxon>Microcystaceae</taxon>
        <taxon>Microcystis</taxon>
    </lineage>
</organism>
<name>A0A552DBC7_MICAE</name>
<reference evidence="1 2" key="1">
    <citation type="submission" date="2019-01" db="EMBL/GenBank/DDBJ databases">
        <title>Coherence of Microcystis species and biogeography revealed through population genomics.</title>
        <authorList>
            <person name="Perez-Carrascal O.M."/>
            <person name="Terrat Y."/>
            <person name="Giani A."/>
            <person name="Fortin N."/>
            <person name="Tromas N."/>
            <person name="Shapiro B.J."/>
        </authorList>
    </citation>
    <scope>NUCLEOTIDE SEQUENCE [LARGE SCALE GENOMIC DNA]</scope>
    <source>
        <strain evidence="1">Ma_QC_B_20070730_S2</strain>
    </source>
</reference>
<dbReference type="EMBL" id="SFBK01000251">
    <property type="protein sequence ID" value="TRU19513.1"/>
    <property type="molecule type" value="Genomic_DNA"/>
</dbReference>
<dbReference type="AlphaFoldDB" id="A0A552DBC7"/>
<dbReference type="Proteomes" id="UP000320551">
    <property type="component" value="Unassembled WGS sequence"/>
</dbReference>